<feature type="compositionally biased region" description="Basic residues" evidence="1">
    <location>
        <begin position="113"/>
        <end position="127"/>
    </location>
</feature>
<feature type="compositionally biased region" description="Basic and acidic residues" evidence="1">
    <location>
        <begin position="94"/>
        <end position="108"/>
    </location>
</feature>
<gene>
    <name evidence="2" type="ORF">KHX13_04160</name>
</gene>
<reference evidence="2" key="1">
    <citation type="submission" date="2021-02" db="EMBL/GenBank/DDBJ databases">
        <title>Infant gut strain persistence is associated with maternal origin, phylogeny, and functional potential including surface adhesion and iron acquisition.</title>
        <authorList>
            <person name="Lou Y.C."/>
        </authorList>
    </citation>
    <scope>NUCLEOTIDE SEQUENCE</scope>
    <source>
        <strain evidence="2">L3_106_000M1_dasL3_106_000M1_concoct_15</strain>
    </source>
</reference>
<sequence length="149" mass="17488">MREKRKIERLGRKAITAFTKRLTDEIFLFIERDPALLKEYKEAVKTYSAHSVNATLGKMIAEAYGLGNLQKEGHPDSTLLKRYTRHYVYWDRNREEKKRREQEQEKDLGLFGRSRRKRRKKSVKKPRVAPAPSLEKNLFDGSGHDPSIS</sequence>
<comment type="caution">
    <text evidence="2">The sequence shown here is derived from an EMBL/GenBank/DDBJ whole genome shotgun (WGS) entry which is preliminary data.</text>
</comment>
<evidence type="ECO:0000313" key="2">
    <source>
        <dbReference type="EMBL" id="MBS5519518.1"/>
    </source>
</evidence>
<organism evidence="2 3">
    <name type="scientific">Acidaminococcus intestini</name>
    <dbReference type="NCBI Taxonomy" id="187327"/>
    <lineage>
        <taxon>Bacteria</taxon>
        <taxon>Bacillati</taxon>
        <taxon>Bacillota</taxon>
        <taxon>Negativicutes</taxon>
        <taxon>Acidaminococcales</taxon>
        <taxon>Acidaminococcaceae</taxon>
        <taxon>Acidaminococcus</taxon>
    </lineage>
</organism>
<dbReference type="AlphaFoldDB" id="A0A943I581"/>
<evidence type="ECO:0000256" key="1">
    <source>
        <dbReference type="SAM" id="MobiDB-lite"/>
    </source>
</evidence>
<proteinExistence type="predicted"/>
<feature type="region of interest" description="Disordered" evidence="1">
    <location>
        <begin position="94"/>
        <end position="149"/>
    </location>
</feature>
<protein>
    <submittedName>
        <fullName evidence="2">Uncharacterized protein</fullName>
    </submittedName>
</protein>
<name>A0A943I581_9FIRM</name>
<evidence type="ECO:0000313" key="3">
    <source>
        <dbReference type="Proteomes" id="UP000754226"/>
    </source>
</evidence>
<accession>A0A943I581</accession>
<dbReference type="EMBL" id="JAGZCZ010000004">
    <property type="protein sequence ID" value="MBS5519518.1"/>
    <property type="molecule type" value="Genomic_DNA"/>
</dbReference>
<dbReference type="Proteomes" id="UP000754226">
    <property type="component" value="Unassembled WGS sequence"/>
</dbReference>